<dbReference type="AlphaFoldDB" id="A0A938YGY5"/>
<dbReference type="GO" id="GO:0046983">
    <property type="term" value="F:protein dimerization activity"/>
    <property type="evidence" value="ECO:0007669"/>
    <property type="project" value="InterPro"/>
</dbReference>
<evidence type="ECO:0000256" key="2">
    <source>
        <dbReference type="ARBA" id="ARBA00012438"/>
    </source>
</evidence>
<dbReference type="Proteomes" id="UP000663792">
    <property type="component" value="Unassembled WGS sequence"/>
</dbReference>
<feature type="domain" description="Signal transduction histidine kinase subgroup 3 dimerisation and phosphoacceptor" evidence="10">
    <location>
        <begin position="202"/>
        <end position="266"/>
    </location>
</feature>
<keyword evidence="12" id="KW-1185">Reference proteome</keyword>
<keyword evidence="3" id="KW-0597">Phosphoprotein</keyword>
<evidence type="ECO:0000256" key="3">
    <source>
        <dbReference type="ARBA" id="ARBA00022553"/>
    </source>
</evidence>
<protein>
    <recommendedName>
        <fullName evidence="2">histidine kinase</fullName>
        <ecNumber evidence="2">2.7.13.3</ecNumber>
    </recommendedName>
</protein>
<dbReference type="RefSeq" id="WP_205260570.1">
    <property type="nucleotide sequence ID" value="NZ_JAERWK010000012.1"/>
</dbReference>
<evidence type="ECO:0000256" key="7">
    <source>
        <dbReference type="ARBA" id="ARBA00022840"/>
    </source>
</evidence>
<evidence type="ECO:0000313" key="11">
    <source>
        <dbReference type="EMBL" id="MBM9467615.1"/>
    </source>
</evidence>
<dbReference type="PANTHER" id="PTHR24421:SF10">
    <property type="entry name" value="NITRATE_NITRITE SENSOR PROTEIN NARQ"/>
    <property type="match status" value="1"/>
</dbReference>
<dbReference type="InterPro" id="IPR036890">
    <property type="entry name" value="HATPase_C_sf"/>
</dbReference>
<dbReference type="EMBL" id="JAERWK010000012">
    <property type="protein sequence ID" value="MBM9467615.1"/>
    <property type="molecule type" value="Genomic_DNA"/>
</dbReference>
<keyword evidence="6" id="KW-0418">Kinase</keyword>
<dbReference type="GO" id="GO:0000155">
    <property type="term" value="F:phosphorelay sensor kinase activity"/>
    <property type="evidence" value="ECO:0007669"/>
    <property type="project" value="InterPro"/>
</dbReference>
<feature type="compositionally biased region" description="Low complexity" evidence="9">
    <location>
        <begin position="447"/>
        <end position="467"/>
    </location>
</feature>
<dbReference type="InterPro" id="IPR011712">
    <property type="entry name" value="Sig_transdc_His_kin_sub3_dim/P"/>
</dbReference>
<feature type="compositionally biased region" description="Acidic residues" evidence="9">
    <location>
        <begin position="495"/>
        <end position="509"/>
    </location>
</feature>
<gene>
    <name evidence="11" type="ORF">JL106_10025</name>
</gene>
<feature type="compositionally biased region" description="Basic and acidic residues" evidence="9">
    <location>
        <begin position="485"/>
        <end position="494"/>
    </location>
</feature>
<dbReference type="PANTHER" id="PTHR24421">
    <property type="entry name" value="NITRATE/NITRITE SENSOR PROTEIN NARX-RELATED"/>
    <property type="match status" value="1"/>
</dbReference>
<organism evidence="11 12">
    <name type="scientific">Nakamurella leprariae</name>
    <dbReference type="NCBI Taxonomy" id="2803911"/>
    <lineage>
        <taxon>Bacteria</taxon>
        <taxon>Bacillati</taxon>
        <taxon>Actinomycetota</taxon>
        <taxon>Actinomycetes</taxon>
        <taxon>Nakamurellales</taxon>
        <taxon>Nakamurellaceae</taxon>
        <taxon>Nakamurella</taxon>
    </lineage>
</organism>
<keyword evidence="5" id="KW-0547">Nucleotide-binding</keyword>
<feature type="compositionally biased region" description="Polar residues" evidence="9">
    <location>
        <begin position="518"/>
        <end position="527"/>
    </location>
</feature>
<dbReference type="GO" id="GO:0005524">
    <property type="term" value="F:ATP binding"/>
    <property type="evidence" value="ECO:0007669"/>
    <property type="project" value="UniProtKB-KW"/>
</dbReference>
<comment type="catalytic activity">
    <reaction evidence="1">
        <text>ATP + protein L-histidine = ADP + protein N-phospho-L-histidine.</text>
        <dbReference type="EC" id="2.7.13.3"/>
    </reaction>
</comment>
<dbReference type="SUPFAM" id="SSF55874">
    <property type="entry name" value="ATPase domain of HSP90 chaperone/DNA topoisomerase II/histidine kinase"/>
    <property type="match status" value="1"/>
</dbReference>
<name>A0A938YGY5_9ACTN</name>
<feature type="region of interest" description="Disordered" evidence="9">
    <location>
        <begin position="447"/>
        <end position="527"/>
    </location>
</feature>
<accession>A0A938YGY5</accession>
<dbReference type="Gene3D" id="3.30.565.10">
    <property type="entry name" value="Histidine kinase-like ATPase, C-terminal domain"/>
    <property type="match status" value="1"/>
</dbReference>
<keyword evidence="8" id="KW-0902">Two-component regulatory system</keyword>
<dbReference type="GO" id="GO:0016020">
    <property type="term" value="C:membrane"/>
    <property type="evidence" value="ECO:0007669"/>
    <property type="project" value="InterPro"/>
</dbReference>
<evidence type="ECO:0000256" key="5">
    <source>
        <dbReference type="ARBA" id="ARBA00022741"/>
    </source>
</evidence>
<evidence type="ECO:0000313" key="12">
    <source>
        <dbReference type="Proteomes" id="UP000663792"/>
    </source>
</evidence>
<evidence type="ECO:0000256" key="6">
    <source>
        <dbReference type="ARBA" id="ARBA00022777"/>
    </source>
</evidence>
<dbReference type="Pfam" id="PF07730">
    <property type="entry name" value="HisKA_3"/>
    <property type="match status" value="1"/>
</dbReference>
<dbReference type="InterPro" id="IPR050482">
    <property type="entry name" value="Sensor_HK_TwoCompSys"/>
</dbReference>
<evidence type="ECO:0000256" key="4">
    <source>
        <dbReference type="ARBA" id="ARBA00022679"/>
    </source>
</evidence>
<dbReference type="Gene3D" id="1.20.5.1930">
    <property type="match status" value="1"/>
</dbReference>
<proteinExistence type="predicted"/>
<comment type="caution">
    <text evidence="11">The sequence shown here is derived from an EMBL/GenBank/DDBJ whole genome shotgun (WGS) entry which is preliminary data.</text>
</comment>
<evidence type="ECO:0000256" key="8">
    <source>
        <dbReference type="ARBA" id="ARBA00023012"/>
    </source>
</evidence>
<dbReference type="EC" id="2.7.13.3" evidence="2"/>
<keyword evidence="4" id="KW-0808">Transferase</keyword>
<reference evidence="11" key="1">
    <citation type="submission" date="2021-01" db="EMBL/GenBank/DDBJ databases">
        <title>YIM 132084 draft genome.</title>
        <authorList>
            <person name="An D."/>
        </authorList>
    </citation>
    <scope>NUCLEOTIDE SEQUENCE</scope>
    <source>
        <strain evidence="11">YIM 132084</strain>
    </source>
</reference>
<sequence>MTSALAARLRAGGRSVAGSAPGSRRDGSPVLLPGRLAWLRLIAVPLLIGIPHLVQGETLALDWCLISVGSGLLFLSAGWWPTTAALLQVSLLLVAQSADLDLGAFKVMAGIAVFEVAYTRPLRVAAVPAALLAGGTVVSLLQPPAHEAGLVFYKLALMVAAPLLLGAYLHAQFLQTRERHAAEVQAQLRRGAAEREAAAQTRTAIARELHDVVAHHVASIALRSAVARDVLPLEEAARRALGEINDAATVTLTEMRRLVTLLRVPAGDRSGPDAVEMLDPELLAGELDDVADRVRSAGLPVTLTAPPGHDPVLAQLDAGQALAVLRVVQEGLTNVLRHAPADATAAVGITRTPVDDGARGEVLVVSVVDRSVAGRRTRPATVSAADAALTDAAGTGPAADDEAVPGRGFGLLGLRERLELLGGAVTAGPTADGWRLVASIPLGTAAESTAGSTAGSTPSSAVPAAGPVLGTAPGPSGPRPSDPGAADRRPTDPVRDDDDNDDDDDDDDAQCGRRRRQSAGSRTQAQR</sequence>
<evidence type="ECO:0000259" key="10">
    <source>
        <dbReference type="Pfam" id="PF07730"/>
    </source>
</evidence>
<keyword evidence="7" id="KW-0067">ATP-binding</keyword>
<evidence type="ECO:0000256" key="1">
    <source>
        <dbReference type="ARBA" id="ARBA00000085"/>
    </source>
</evidence>
<evidence type="ECO:0000256" key="9">
    <source>
        <dbReference type="SAM" id="MobiDB-lite"/>
    </source>
</evidence>